<organism evidence="17 18">
    <name type="scientific">Brevibacterium salitolerans</name>
    <dbReference type="NCBI Taxonomy" id="1403566"/>
    <lineage>
        <taxon>Bacteria</taxon>
        <taxon>Bacillati</taxon>
        <taxon>Actinomycetota</taxon>
        <taxon>Actinomycetes</taxon>
        <taxon>Micrococcales</taxon>
        <taxon>Brevibacteriaceae</taxon>
        <taxon>Brevibacterium</taxon>
    </lineage>
</organism>
<evidence type="ECO:0000256" key="9">
    <source>
        <dbReference type="ARBA" id="ARBA00023204"/>
    </source>
</evidence>
<feature type="domain" description="UvrD-like helicase ATP-binding" evidence="15">
    <location>
        <begin position="18"/>
        <end position="403"/>
    </location>
</feature>
<comment type="catalytic activity">
    <reaction evidence="13">
        <text>ATP + H2O = ADP + phosphate + H(+)</text>
        <dbReference type="Rhea" id="RHEA:13065"/>
        <dbReference type="ChEBI" id="CHEBI:15377"/>
        <dbReference type="ChEBI" id="CHEBI:15378"/>
        <dbReference type="ChEBI" id="CHEBI:30616"/>
        <dbReference type="ChEBI" id="CHEBI:43474"/>
        <dbReference type="ChEBI" id="CHEBI:456216"/>
        <dbReference type="EC" id="5.6.2.4"/>
    </reaction>
</comment>
<keyword evidence="5 14" id="KW-0347">Helicase</keyword>
<keyword evidence="10" id="KW-0413">Isomerase</keyword>
<keyword evidence="4 14" id="KW-0378">Hydrolase</keyword>
<dbReference type="PANTHER" id="PTHR11070:SF55">
    <property type="entry name" value="DNA 3'-5' HELICASE"/>
    <property type="match status" value="1"/>
</dbReference>
<dbReference type="InterPro" id="IPR014016">
    <property type="entry name" value="UvrD-like_ATP-bd"/>
</dbReference>
<dbReference type="Gene3D" id="3.90.320.10">
    <property type="match status" value="1"/>
</dbReference>
<evidence type="ECO:0000256" key="8">
    <source>
        <dbReference type="ARBA" id="ARBA00023125"/>
    </source>
</evidence>
<dbReference type="PANTHER" id="PTHR11070">
    <property type="entry name" value="UVRD / RECB / PCRA DNA HELICASE FAMILY MEMBER"/>
    <property type="match status" value="1"/>
</dbReference>
<evidence type="ECO:0000256" key="4">
    <source>
        <dbReference type="ARBA" id="ARBA00022801"/>
    </source>
</evidence>
<dbReference type="InterPro" id="IPR027417">
    <property type="entry name" value="P-loop_NTPase"/>
</dbReference>
<feature type="binding site" evidence="14">
    <location>
        <begin position="39"/>
        <end position="46"/>
    </location>
    <ligand>
        <name>ATP</name>
        <dbReference type="ChEBI" id="CHEBI:30616"/>
    </ligand>
</feature>
<sequence>MSAHRISAVELADLLGTNRPTPEQQRIIESPLESAVVIAGAGSGKTTVISLRVVWLVANGLVAPDRVLGLTFTRKAVGELNERVRAMLARYRRAAAAAGDRTQRAQELPGLDLPVISTYNSYAASLVGDYGMEIGLEGGDGVLDAAARRELVDGVLDAATSAAVVPEKARSTMAAWMTQLLGEMGEHLVSFDDIAAVLDSSVEALCTPEFLRGLAKAVRLRRSGEYADKEAKRQFSAQLTEAADALEAVGRGPGRAEALALARPLVVAHEQKIVPQLEAKRRILGLARSFAEVKRADGGMEFSDQVAFAHRIMTGSEAALDTERSRWDVILLDEYQDTSYSQLLLLRTLFRRAPVMAVGDPRQAIYGWRGASADNITSFSGSFRGPGDRPAAKYGLMTSWRNDEAILAAANRIALGLDSEDERTGLSARPQAGPGAVEVSLTSQAVDPGIPASSETEPSPSQLSELVAWVLRVREELTREARREAEEKGLAAPEEPSVAVLCRTRAGFGHIAAALEDAGLPVEAVGVRGLLEDPFVADALAALEVLVDPDAGNVLMRLLTGRMLRLGAADVRAFAEFVRTRAVAMPDPQRPGEEIAEGIGVVEGLDELLHVQEPPVRSAEAAGGEADSGVLLSPEAHRRLIRLARSLRRLRGADVTLTGLLRAIVRELGIDTEIAALPPAHERVHARQVDGFLGVVGGFVAQHPAGSPREFLRWLRVMEEAEDLGETTAEPAPGAVTIMTIHASKGLEFDAVAVPFMHDGGLPSGRRTKAGWLSGGALPYPLRGDRTKLPDFDLRTMELESPKDFEERLKDDGPVGAALEAHHRREERRLAYVALTRARKRLFVSASRYTLGRTRPVEDFPFLSEVAECLGVALPELPEADPVAEEAAAAALWPSADPEALVRQRAERLDLLRRVQASVPSLGELARSAESPRVRALAVRAHQLLEEEERAASPLALPARLSATAMVGLSTDAAGWWADRLRPMPEAPSTGAELGTAFHAWVEQHYGQAVLLDVEAGESGARLPPAAQVTLARLQETFLRSAYSEESPAAVELSFELVLERRNGGGALHVPGKIDAVFRTAGGVRIVDWKTGRKPADPERLRHMELQLAVYRAALLRMPAFADAPRVDAEFYFVGSDEVWRAERLMDEEQLITWLEAAEARGGRGGGELGPEGGTGTR</sequence>
<gene>
    <name evidence="17" type="ORF">GCM10009823_03300</name>
</gene>
<reference evidence="17 18" key="1">
    <citation type="journal article" date="2019" name="Int. J. Syst. Evol. Microbiol.">
        <title>The Global Catalogue of Microorganisms (GCM) 10K type strain sequencing project: providing services to taxonomists for standard genome sequencing and annotation.</title>
        <authorList>
            <consortium name="The Broad Institute Genomics Platform"/>
            <consortium name="The Broad Institute Genome Sequencing Center for Infectious Disease"/>
            <person name="Wu L."/>
            <person name="Ma J."/>
        </authorList>
    </citation>
    <scope>NUCLEOTIDE SEQUENCE [LARGE SCALE GENOMIC DNA]</scope>
    <source>
        <strain evidence="17 18">JCM 15900</strain>
    </source>
</reference>
<evidence type="ECO:0000256" key="7">
    <source>
        <dbReference type="ARBA" id="ARBA00022840"/>
    </source>
</evidence>
<evidence type="ECO:0000313" key="18">
    <source>
        <dbReference type="Proteomes" id="UP001500984"/>
    </source>
</evidence>
<evidence type="ECO:0000259" key="16">
    <source>
        <dbReference type="PROSITE" id="PS51217"/>
    </source>
</evidence>
<proteinExistence type="predicted"/>
<evidence type="ECO:0000256" key="6">
    <source>
        <dbReference type="ARBA" id="ARBA00022839"/>
    </source>
</evidence>
<dbReference type="PROSITE" id="PS51198">
    <property type="entry name" value="UVRD_HELICASE_ATP_BIND"/>
    <property type="match status" value="1"/>
</dbReference>
<dbReference type="Pfam" id="PF12705">
    <property type="entry name" value="PDDEXK_1"/>
    <property type="match status" value="1"/>
</dbReference>
<dbReference type="SUPFAM" id="SSF52980">
    <property type="entry name" value="Restriction endonuclease-like"/>
    <property type="match status" value="1"/>
</dbReference>
<dbReference type="RefSeq" id="WP_344334618.1">
    <property type="nucleotide sequence ID" value="NZ_BAAAPZ010000002.1"/>
</dbReference>
<comment type="catalytic activity">
    <reaction evidence="11">
        <text>Couples ATP hydrolysis with the unwinding of duplex DNA by translocating in the 3'-5' direction.</text>
        <dbReference type="EC" id="5.6.2.4"/>
    </reaction>
</comment>
<dbReference type="Gene3D" id="1.10.486.10">
    <property type="entry name" value="PCRA, domain 4"/>
    <property type="match status" value="1"/>
</dbReference>
<dbReference type="InterPro" id="IPR011335">
    <property type="entry name" value="Restrct_endonuc-II-like"/>
</dbReference>
<dbReference type="GO" id="GO:0004386">
    <property type="term" value="F:helicase activity"/>
    <property type="evidence" value="ECO:0007669"/>
    <property type="project" value="UniProtKB-KW"/>
</dbReference>
<dbReference type="EC" id="5.6.2.4" evidence="12"/>
<protein>
    <recommendedName>
        <fullName evidence="12">DNA 3'-5' helicase</fullName>
        <ecNumber evidence="12">5.6.2.4</ecNumber>
    </recommendedName>
</protein>
<evidence type="ECO:0000259" key="15">
    <source>
        <dbReference type="PROSITE" id="PS51198"/>
    </source>
</evidence>
<keyword evidence="8" id="KW-0238">DNA-binding</keyword>
<keyword evidence="3" id="KW-0227">DNA damage</keyword>
<keyword evidence="6" id="KW-0269">Exonuclease</keyword>
<dbReference type="Gene3D" id="3.40.50.300">
    <property type="entry name" value="P-loop containing nucleotide triphosphate hydrolases"/>
    <property type="match status" value="3"/>
</dbReference>
<keyword evidence="18" id="KW-1185">Reference proteome</keyword>
<dbReference type="InterPro" id="IPR014017">
    <property type="entry name" value="DNA_helicase_UvrD-like_C"/>
</dbReference>
<comment type="caution">
    <text evidence="17">The sequence shown here is derived from an EMBL/GenBank/DDBJ whole genome shotgun (WGS) entry which is preliminary data.</text>
</comment>
<evidence type="ECO:0000256" key="11">
    <source>
        <dbReference type="ARBA" id="ARBA00034617"/>
    </source>
</evidence>
<dbReference type="Pfam" id="PF00580">
    <property type="entry name" value="UvrD-helicase"/>
    <property type="match status" value="1"/>
</dbReference>
<accession>A0ABN2WE76</accession>
<dbReference type="EMBL" id="BAAAPZ010000002">
    <property type="protein sequence ID" value="GAA2088314.1"/>
    <property type="molecule type" value="Genomic_DNA"/>
</dbReference>
<evidence type="ECO:0000256" key="13">
    <source>
        <dbReference type="ARBA" id="ARBA00048988"/>
    </source>
</evidence>
<dbReference type="SUPFAM" id="SSF52540">
    <property type="entry name" value="P-loop containing nucleoside triphosphate hydrolases"/>
    <property type="match status" value="1"/>
</dbReference>
<keyword evidence="2 14" id="KW-0547">Nucleotide-binding</keyword>
<dbReference type="Pfam" id="PF13361">
    <property type="entry name" value="UvrD_C"/>
    <property type="match status" value="1"/>
</dbReference>
<keyword evidence="1" id="KW-0540">Nuclease</keyword>
<evidence type="ECO:0000256" key="1">
    <source>
        <dbReference type="ARBA" id="ARBA00022722"/>
    </source>
</evidence>
<dbReference type="InterPro" id="IPR038726">
    <property type="entry name" value="PDDEXK_AddAB-type"/>
</dbReference>
<dbReference type="PROSITE" id="PS51217">
    <property type="entry name" value="UVRD_HELICASE_CTER"/>
    <property type="match status" value="1"/>
</dbReference>
<evidence type="ECO:0000256" key="10">
    <source>
        <dbReference type="ARBA" id="ARBA00023235"/>
    </source>
</evidence>
<evidence type="ECO:0000256" key="5">
    <source>
        <dbReference type="ARBA" id="ARBA00022806"/>
    </source>
</evidence>
<keyword evidence="7 14" id="KW-0067">ATP-binding</keyword>
<keyword evidence="9" id="KW-0234">DNA repair</keyword>
<evidence type="ECO:0000256" key="3">
    <source>
        <dbReference type="ARBA" id="ARBA00022763"/>
    </source>
</evidence>
<name>A0ABN2WE76_9MICO</name>
<evidence type="ECO:0000313" key="17">
    <source>
        <dbReference type="EMBL" id="GAA2088314.1"/>
    </source>
</evidence>
<evidence type="ECO:0000256" key="12">
    <source>
        <dbReference type="ARBA" id="ARBA00034808"/>
    </source>
</evidence>
<dbReference type="InterPro" id="IPR000212">
    <property type="entry name" value="DNA_helicase_UvrD/REP"/>
</dbReference>
<dbReference type="InterPro" id="IPR011604">
    <property type="entry name" value="PDDEXK-like_dom_sf"/>
</dbReference>
<dbReference type="Proteomes" id="UP001500984">
    <property type="component" value="Unassembled WGS sequence"/>
</dbReference>
<evidence type="ECO:0000256" key="14">
    <source>
        <dbReference type="PROSITE-ProRule" id="PRU00560"/>
    </source>
</evidence>
<evidence type="ECO:0000256" key="2">
    <source>
        <dbReference type="ARBA" id="ARBA00022741"/>
    </source>
</evidence>
<feature type="domain" description="UvrD-like helicase C-terminal" evidence="16">
    <location>
        <begin position="404"/>
        <end position="746"/>
    </location>
</feature>